<name>A0A1X7HNF9_9BACL</name>
<reference evidence="4 5" key="1">
    <citation type="submission" date="2017-04" db="EMBL/GenBank/DDBJ databases">
        <authorList>
            <person name="Afonso C.L."/>
            <person name="Miller P.J."/>
            <person name="Scott M.A."/>
            <person name="Spackman E."/>
            <person name="Goraichik I."/>
            <person name="Dimitrov K.M."/>
            <person name="Suarez D.L."/>
            <person name="Swayne D.E."/>
        </authorList>
    </citation>
    <scope>NUCLEOTIDE SEQUENCE [LARGE SCALE GENOMIC DNA]</scope>
    <source>
        <strain evidence="4 5">N3/975</strain>
    </source>
</reference>
<evidence type="ECO:0000256" key="2">
    <source>
        <dbReference type="ARBA" id="ARBA00006479"/>
    </source>
</evidence>
<dbReference type="Gene3D" id="3.30.420.40">
    <property type="match status" value="2"/>
</dbReference>
<keyword evidence="5" id="KW-1185">Reference proteome</keyword>
<dbReference type="SUPFAM" id="SSF46785">
    <property type="entry name" value="Winged helix' DNA-binding domain"/>
    <property type="match status" value="1"/>
</dbReference>
<comment type="function">
    <text evidence="1">Transcriptional repressor of xylose-utilizing enzymes.</text>
</comment>
<comment type="similarity">
    <text evidence="2">Belongs to the ROK (NagC/XylR) family.</text>
</comment>
<evidence type="ECO:0000313" key="4">
    <source>
        <dbReference type="EMBL" id="SMF89906.1"/>
    </source>
</evidence>
<dbReference type="AlphaFoldDB" id="A0A1X7HNF9"/>
<accession>A0A1X7HNF9</accession>
<dbReference type="EMBL" id="LT840184">
    <property type="protein sequence ID" value="SMF89906.1"/>
    <property type="molecule type" value="Genomic_DNA"/>
</dbReference>
<dbReference type="Gene3D" id="1.10.10.10">
    <property type="entry name" value="Winged helix-like DNA-binding domain superfamily/Winged helix DNA-binding domain"/>
    <property type="match status" value="1"/>
</dbReference>
<dbReference type="InterPro" id="IPR036388">
    <property type="entry name" value="WH-like_DNA-bd_sf"/>
</dbReference>
<dbReference type="PROSITE" id="PS01125">
    <property type="entry name" value="ROK"/>
    <property type="match status" value="1"/>
</dbReference>
<dbReference type="InterPro" id="IPR036390">
    <property type="entry name" value="WH_DNA-bd_sf"/>
</dbReference>
<proteinExistence type="inferred from homology"/>
<keyword evidence="4" id="KW-0418">Kinase</keyword>
<dbReference type="InterPro" id="IPR000600">
    <property type="entry name" value="ROK"/>
</dbReference>
<evidence type="ECO:0000256" key="1">
    <source>
        <dbReference type="ARBA" id="ARBA00002486"/>
    </source>
</evidence>
<sequence length="409" mass="45536">MTKGTAVLRQQNEKRVLAFLRKERISSRLDIARHLKISKNTVSLIVEKYIKQHIIQEIGINETSTAGRPKIKIKIIPNSLKSVGILIQHNQGFLVVTDYYSRVIDSEIFTLNTSEPGRCLDEIGRRTAALLSKHPETLGVGVGMPGIVNPDKGFVHYSSHLGWSDVDVSKLLSLHISLPLQVMNNVKASALATLQQLETETADSTFYIRIDEGVGGAFLIRDKLHFGGSWTAGEVGHLMIDPTGPLCQCGRNGCLEALIRTKAVRHRLQQLEAEQYTGAHAISNTESEAHVSPWGNTVTDRNTEDKSVLIDAPLNAWEGLTPEDRVYTEVGQYLSTALTHIIHLCNPKQIVIDSPYGDSEHFKQITMRLTQGNTLRFPYEHTDILFVQNRENPAVGAALSIIQNFENYE</sequence>
<organism evidence="4 5">
    <name type="scientific">Paenibacillus uliginis N3/975</name>
    <dbReference type="NCBI Taxonomy" id="1313296"/>
    <lineage>
        <taxon>Bacteria</taxon>
        <taxon>Bacillati</taxon>
        <taxon>Bacillota</taxon>
        <taxon>Bacilli</taxon>
        <taxon>Bacillales</taxon>
        <taxon>Paenibacillaceae</taxon>
        <taxon>Paenibacillus</taxon>
    </lineage>
</organism>
<gene>
    <name evidence="4" type="ORF">SAMN05661091_4826</name>
</gene>
<keyword evidence="3" id="KW-0859">Xylose metabolism</keyword>
<dbReference type="InterPro" id="IPR043129">
    <property type="entry name" value="ATPase_NBD"/>
</dbReference>
<evidence type="ECO:0000313" key="5">
    <source>
        <dbReference type="Proteomes" id="UP000192940"/>
    </source>
</evidence>
<protein>
    <submittedName>
        <fullName evidence="4">Sugar kinase of the NBD/HSP70 family, may contain an N-terminal HTH domain</fullName>
    </submittedName>
</protein>
<dbReference type="GO" id="GO:0042732">
    <property type="term" value="P:D-xylose metabolic process"/>
    <property type="evidence" value="ECO:0007669"/>
    <property type="project" value="UniProtKB-KW"/>
</dbReference>
<dbReference type="GO" id="GO:0016301">
    <property type="term" value="F:kinase activity"/>
    <property type="evidence" value="ECO:0007669"/>
    <property type="project" value="UniProtKB-KW"/>
</dbReference>
<dbReference type="Pfam" id="PF00480">
    <property type="entry name" value="ROK"/>
    <property type="match status" value="1"/>
</dbReference>
<dbReference type="InterPro" id="IPR049874">
    <property type="entry name" value="ROK_cs"/>
</dbReference>
<dbReference type="Proteomes" id="UP000192940">
    <property type="component" value="Chromosome I"/>
</dbReference>
<dbReference type="SUPFAM" id="SSF53067">
    <property type="entry name" value="Actin-like ATPase domain"/>
    <property type="match status" value="1"/>
</dbReference>
<dbReference type="PANTHER" id="PTHR18964:SF149">
    <property type="entry name" value="BIFUNCTIONAL UDP-N-ACETYLGLUCOSAMINE 2-EPIMERASE_N-ACETYLMANNOSAMINE KINASE"/>
    <property type="match status" value="1"/>
</dbReference>
<evidence type="ECO:0000256" key="3">
    <source>
        <dbReference type="ARBA" id="ARBA00022629"/>
    </source>
</evidence>
<keyword evidence="3" id="KW-0119">Carbohydrate metabolism</keyword>
<keyword evidence="4" id="KW-0808">Transferase</keyword>
<dbReference type="RefSeq" id="WP_208915528.1">
    <property type="nucleotide sequence ID" value="NZ_LT840184.1"/>
</dbReference>
<dbReference type="STRING" id="1313296.SAMN05661091_4826"/>
<dbReference type="PANTHER" id="PTHR18964">
    <property type="entry name" value="ROK (REPRESSOR, ORF, KINASE) FAMILY"/>
    <property type="match status" value="1"/>
</dbReference>